<proteinExistence type="predicted"/>
<evidence type="ECO:0000256" key="1">
    <source>
        <dbReference type="SAM" id="MobiDB-lite"/>
    </source>
</evidence>
<gene>
    <name evidence="2" type="ORF">VNI00_018133</name>
</gene>
<dbReference type="AlphaFoldDB" id="A0AAW0B077"/>
<dbReference type="EMBL" id="JAYKXP010000212">
    <property type="protein sequence ID" value="KAK7019233.1"/>
    <property type="molecule type" value="Genomic_DNA"/>
</dbReference>
<comment type="caution">
    <text evidence="2">The sequence shown here is derived from an EMBL/GenBank/DDBJ whole genome shotgun (WGS) entry which is preliminary data.</text>
</comment>
<feature type="compositionally biased region" description="Acidic residues" evidence="1">
    <location>
        <begin position="37"/>
        <end position="47"/>
    </location>
</feature>
<reference evidence="2 3" key="1">
    <citation type="submission" date="2024-01" db="EMBL/GenBank/DDBJ databases">
        <title>A draft genome for a cacao thread blight-causing isolate of Paramarasmius palmivorus.</title>
        <authorList>
            <person name="Baruah I.K."/>
            <person name="Bukari Y."/>
            <person name="Amoako-Attah I."/>
            <person name="Meinhardt L.W."/>
            <person name="Bailey B.A."/>
            <person name="Cohen S.P."/>
        </authorList>
    </citation>
    <scope>NUCLEOTIDE SEQUENCE [LARGE SCALE GENOMIC DNA]</scope>
    <source>
        <strain evidence="2 3">GH-12</strain>
    </source>
</reference>
<sequence>MGTGNWETVLRPLKDEDLRGIRDPALVKMGPGRKGNDEEDLEEEEEEFQRLLSSKPKRWGDGGATVSFSASTSSTQSPGERPAFYIPPDLIHPDRMAAEHRTVHGTGETRKSNSWIWWAGGSLNLDDGADENGNEILRSEWCKSRSRQLRAREEILLVVEEMRRTLEYLEWRAKEWESHIHSQKEPTSALEEGRRAFVVAQAAIQRDLKAKFQKMFDDIKGPCAEVEEDQEDREEDGDEEDAPEHQDWSEEEEDMGHEGVI</sequence>
<organism evidence="2 3">
    <name type="scientific">Paramarasmius palmivorus</name>
    <dbReference type="NCBI Taxonomy" id="297713"/>
    <lineage>
        <taxon>Eukaryota</taxon>
        <taxon>Fungi</taxon>
        <taxon>Dikarya</taxon>
        <taxon>Basidiomycota</taxon>
        <taxon>Agaricomycotina</taxon>
        <taxon>Agaricomycetes</taxon>
        <taxon>Agaricomycetidae</taxon>
        <taxon>Agaricales</taxon>
        <taxon>Marasmiineae</taxon>
        <taxon>Marasmiaceae</taxon>
        <taxon>Paramarasmius</taxon>
    </lineage>
</organism>
<keyword evidence="3" id="KW-1185">Reference proteome</keyword>
<name>A0AAW0B077_9AGAR</name>
<evidence type="ECO:0000313" key="2">
    <source>
        <dbReference type="EMBL" id="KAK7019233.1"/>
    </source>
</evidence>
<protein>
    <submittedName>
        <fullName evidence="2">Uncharacterized protein</fullName>
    </submittedName>
</protein>
<accession>A0AAW0B077</accession>
<feature type="region of interest" description="Disordered" evidence="1">
    <location>
        <begin position="221"/>
        <end position="261"/>
    </location>
</feature>
<feature type="compositionally biased region" description="Acidic residues" evidence="1">
    <location>
        <begin position="225"/>
        <end position="242"/>
    </location>
</feature>
<feature type="compositionally biased region" description="Low complexity" evidence="1">
    <location>
        <begin position="65"/>
        <end position="77"/>
    </location>
</feature>
<evidence type="ECO:0000313" key="3">
    <source>
        <dbReference type="Proteomes" id="UP001383192"/>
    </source>
</evidence>
<dbReference type="Proteomes" id="UP001383192">
    <property type="component" value="Unassembled WGS sequence"/>
</dbReference>
<feature type="region of interest" description="Disordered" evidence="1">
    <location>
        <begin position="22"/>
        <end position="82"/>
    </location>
</feature>